<accession>A0AAV4QA79</accession>
<keyword evidence="2" id="KW-1185">Reference proteome</keyword>
<evidence type="ECO:0000313" key="2">
    <source>
        <dbReference type="Proteomes" id="UP001054945"/>
    </source>
</evidence>
<evidence type="ECO:0000313" key="1">
    <source>
        <dbReference type="EMBL" id="GIY04991.1"/>
    </source>
</evidence>
<proteinExistence type="predicted"/>
<reference evidence="1 2" key="1">
    <citation type="submission" date="2021-06" db="EMBL/GenBank/DDBJ databases">
        <title>Caerostris extrusa draft genome.</title>
        <authorList>
            <person name="Kono N."/>
            <person name="Arakawa K."/>
        </authorList>
    </citation>
    <scope>NUCLEOTIDE SEQUENCE [LARGE SCALE GENOMIC DNA]</scope>
</reference>
<organism evidence="1 2">
    <name type="scientific">Caerostris extrusa</name>
    <name type="common">Bark spider</name>
    <name type="synonym">Caerostris bankana</name>
    <dbReference type="NCBI Taxonomy" id="172846"/>
    <lineage>
        <taxon>Eukaryota</taxon>
        <taxon>Metazoa</taxon>
        <taxon>Ecdysozoa</taxon>
        <taxon>Arthropoda</taxon>
        <taxon>Chelicerata</taxon>
        <taxon>Arachnida</taxon>
        <taxon>Araneae</taxon>
        <taxon>Araneomorphae</taxon>
        <taxon>Entelegynae</taxon>
        <taxon>Araneoidea</taxon>
        <taxon>Araneidae</taxon>
        <taxon>Caerostris</taxon>
    </lineage>
</organism>
<dbReference type="InterPro" id="IPR011992">
    <property type="entry name" value="EF-hand-dom_pair"/>
</dbReference>
<dbReference type="SUPFAM" id="SSF47473">
    <property type="entry name" value="EF-hand"/>
    <property type="match status" value="1"/>
</dbReference>
<name>A0AAV4QA79_CAEEX</name>
<sequence length="142" mass="16653">MFASQFFEKLRENRIDPDNFFANSFIITSKNDKKVITRAELRRTINQYITFPVTEEEFRSLMFVLDPSHSNYVDCETETSRGITKKMNDTELQSVKSFAELSGEKLKKKEFKKSFNKNLKKILKRPLMLLIQKKLASCLSVI</sequence>
<protein>
    <recommendedName>
        <fullName evidence="3">EF-hand domain-containing protein</fullName>
    </recommendedName>
</protein>
<dbReference type="EMBL" id="BPLR01005784">
    <property type="protein sequence ID" value="GIY04991.1"/>
    <property type="molecule type" value="Genomic_DNA"/>
</dbReference>
<dbReference type="AlphaFoldDB" id="A0AAV4QA79"/>
<gene>
    <name evidence="1" type="ORF">CEXT_64091</name>
</gene>
<evidence type="ECO:0008006" key="3">
    <source>
        <dbReference type="Google" id="ProtNLM"/>
    </source>
</evidence>
<dbReference type="Proteomes" id="UP001054945">
    <property type="component" value="Unassembled WGS sequence"/>
</dbReference>
<comment type="caution">
    <text evidence="1">The sequence shown here is derived from an EMBL/GenBank/DDBJ whole genome shotgun (WGS) entry which is preliminary data.</text>
</comment>